<keyword evidence="5" id="KW-1185">Reference proteome</keyword>
<dbReference type="RefSeq" id="WP_381204346.1">
    <property type="nucleotide sequence ID" value="NZ_JBHSPC010000003.1"/>
</dbReference>
<dbReference type="Proteomes" id="UP001596183">
    <property type="component" value="Unassembled WGS sequence"/>
</dbReference>
<dbReference type="PANTHER" id="PTHR30483">
    <property type="entry name" value="LEUCINE-SPECIFIC-BINDING PROTEIN"/>
    <property type="match status" value="1"/>
</dbReference>
<evidence type="ECO:0000313" key="5">
    <source>
        <dbReference type="Proteomes" id="UP001596183"/>
    </source>
</evidence>
<dbReference type="InterPro" id="IPR028081">
    <property type="entry name" value="Leu-bd"/>
</dbReference>
<dbReference type="PANTHER" id="PTHR30483:SF6">
    <property type="entry name" value="PERIPLASMIC BINDING PROTEIN OF ABC TRANSPORTER FOR NATURAL AMINO ACIDS"/>
    <property type="match status" value="1"/>
</dbReference>
<sequence>MTNFPTSGVSRRSLLKGAGYGAAALGAVPLLSACGGLKGSSSSSSDALRIGYVSPQTGPLASFASADNFVVSQVQAAVAKGMKIGGKKRRLEIVVKDTQSNSNRATEVTRQLINEGVDLIVGSSTPDTTNPVADQCEANGVPNVTTIAPWEAWFHGRKGKSGEGFKYTTLFFFGMQQFADCFMPMWDRAGVSSKDVAALWPNDTDANAFRNGLSPMMRKKGWTPVDGGAYEDGATDFTAQITKFKKSGAELFTCTPIPPDFQTFWKQAQQQGFHPKLATVAKVMLFPTEAEALGRLSKNIATDIWWSPFHPYASALDGTTAKQLADRYAAKTGKQWTQALGSIYSLFEVAIQAFKDADDPKDKDEVAKNLREMKIRCMSGDLDFTTGPEPGIALQHPVGGQWRPGKDFPWDVVIVDNTPNQAVPLGGDLEPTRP</sequence>
<evidence type="ECO:0000259" key="3">
    <source>
        <dbReference type="Pfam" id="PF13458"/>
    </source>
</evidence>
<dbReference type="SUPFAM" id="SSF53822">
    <property type="entry name" value="Periplasmic binding protein-like I"/>
    <property type="match status" value="1"/>
</dbReference>
<name>A0ABW0XDR3_9ACTN</name>
<dbReference type="InterPro" id="IPR028082">
    <property type="entry name" value="Peripla_BP_I"/>
</dbReference>
<organism evidence="4 5">
    <name type="scientific">Streptomyces incanus</name>
    <dbReference type="NCBI Taxonomy" id="887453"/>
    <lineage>
        <taxon>Bacteria</taxon>
        <taxon>Bacillati</taxon>
        <taxon>Actinomycetota</taxon>
        <taxon>Actinomycetes</taxon>
        <taxon>Kitasatosporales</taxon>
        <taxon>Streptomycetaceae</taxon>
        <taxon>Streptomyces</taxon>
    </lineage>
</organism>
<comment type="caution">
    <text evidence="4">The sequence shown here is derived from an EMBL/GenBank/DDBJ whole genome shotgun (WGS) entry which is preliminary data.</text>
</comment>
<gene>
    <name evidence="4" type="ORF">ACFP2V_00930</name>
</gene>
<evidence type="ECO:0000313" key="4">
    <source>
        <dbReference type="EMBL" id="MFC5668728.1"/>
    </source>
</evidence>
<evidence type="ECO:0000256" key="2">
    <source>
        <dbReference type="ARBA" id="ARBA00022729"/>
    </source>
</evidence>
<accession>A0ABW0XDR3</accession>
<proteinExistence type="inferred from homology"/>
<feature type="domain" description="Leucine-binding protein" evidence="3">
    <location>
        <begin position="48"/>
        <end position="385"/>
    </location>
</feature>
<dbReference type="InterPro" id="IPR051010">
    <property type="entry name" value="BCAA_transport"/>
</dbReference>
<comment type="similarity">
    <text evidence="1">Belongs to the leucine-binding protein family.</text>
</comment>
<dbReference type="PROSITE" id="PS51318">
    <property type="entry name" value="TAT"/>
    <property type="match status" value="1"/>
</dbReference>
<dbReference type="Gene3D" id="3.40.50.2300">
    <property type="match status" value="2"/>
</dbReference>
<evidence type="ECO:0000256" key="1">
    <source>
        <dbReference type="ARBA" id="ARBA00010062"/>
    </source>
</evidence>
<keyword evidence="2" id="KW-0732">Signal</keyword>
<dbReference type="CDD" id="cd06337">
    <property type="entry name" value="PBP1_ABC_ligand_binding-like"/>
    <property type="match status" value="1"/>
</dbReference>
<dbReference type="InterPro" id="IPR006311">
    <property type="entry name" value="TAT_signal"/>
</dbReference>
<dbReference type="Pfam" id="PF13458">
    <property type="entry name" value="Peripla_BP_6"/>
    <property type="match status" value="1"/>
</dbReference>
<dbReference type="EMBL" id="JBHSPC010000003">
    <property type="protein sequence ID" value="MFC5668728.1"/>
    <property type="molecule type" value="Genomic_DNA"/>
</dbReference>
<reference evidence="5" key="1">
    <citation type="journal article" date="2019" name="Int. J. Syst. Evol. Microbiol.">
        <title>The Global Catalogue of Microorganisms (GCM) 10K type strain sequencing project: providing services to taxonomists for standard genome sequencing and annotation.</title>
        <authorList>
            <consortium name="The Broad Institute Genomics Platform"/>
            <consortium name="The Broad Institute Genome Sequencing Center for Infectious Disease"/>
            <person name="Wu L."/>
            <person name="Ma J."/>
        </authorList>
    </citation>
    <scope>NUCLEOTIDE SEQUENCE [LARGE SCALE GENOMIC DNA]</scope>
    <source>
        <strain evidence="5">JCM 13852</strain>
    </source>
</reference>
<protein>
    <submittedName>
        <fullName evidence="4">ABC transporter substrate-binding protein</fullName>
    </submittedName>
</protein>